<evidence type="ECO:0000256" key="2">
    <source>
        <dbReference type="SAM" id="Coils"/>
    </source>
</evidence>
<dbReference type="InterPro" id="IPR051149">
    <property type="entry name" value="Spindly/BICDR_Dynein_Adapter"/>
</dbReference>
<proteinExistence type="predicted"/>
<dbReference type="AlphaFoldDB" id="A0A564YQH5"/>
<feature type="region of interest" description="Disordered" evidence="3">
    <location>
        <begin position="239"/>
        <end position="265"/>
    </location>
</feature>
<dbReference type="PANTHER" id="PTHR32123:SF13">
    <property type="entry name" value="BICAUDAL D-RELATED PROTEIN HOMOLOG"/>
    <property type="match status" value="1"/>
</dbReference>
<evidence type="ECO:0000256" key="3">
    <source>
        <dbReference type="SAM" id="MobiDB-lite"/>
    </source>
</evidence>
<sequence>MDSQVDFLQYEYVSSDALNKSDITAAVFDENLRLRQDKERLLEQFRQQIHEIEREKETVRLRLIAVESDYDTQMRELQMEIMTLREEVQQQKRRCVRTNLEYEETLQSLREENVALNNELERANNVAAESTAHVKEIQQHLRSAHVVIQGHVQQIETLRAEIDQLKEDKLTLEQKLQAITEERDSLLTALSDTQQANALLQRENASQELLISHQENELDQLQKAAVLLKNQLQTLNSVGSSTGKAETFKDSGKPDGQSSGPHQSLMGELSALNQDSEDQWWYKHVQLDPSMTEFYEDDGIEIDDASFLAATTTSGRLIRNEETGKTLKMEADSNVLDSSCSSEREFMESFRTEVAEIYQQLRQVCLDVSAQSVNSNLSVSGDCTPDLLARIEWDFRLASLRNVLTDLRGLLQDLVAIPSKNIEAYRVKPYLQMCFHWPLTLIFLLS</sequence>
<name>A0A564YQH5_HYMDI</name>
<gene>
    <name evidence="4" type="ORF">WMSIL1_LOCUS8135</name>
</gene>
<dbReference type="EMBL" id="CABIJS010000321">
    <property type="protein sequence ID" value="VUZ48938.1"/>
    <property type="molecule type" value="Genomic_DNA"/>
</dbReference>
<dbReference type="Proteomes" id="UP000321570">
    <property type="component" value="Unassembled WGS sequence"/>
</dbReference>
<protein>
    <submittedName>
        <fullName evidence="4">Uncharacterized protein</fullName>
    </submittedName>
</protein>
<evidence type="ECO:0000313" key="5">
    <source>
        <dbReference type="Proteomes" id="UP000321570"/>
    </source>
</evidence>
<keyword evidence="5" id="KW-1185">Reference proteome</keyword>
<evidence type="ECO:0000256" key="1">
    <source>
        <dbReference type="ARBA" id="ARBA00023054"/>
    </source>
</evidence>
<keyword evidence="1 2" id="KW-0175">Coiled coil</keyword>
<dbReference type="PANTHER" id="PTHR32123">
    <property type="entry name" value="BICD FAMILY-LIKE CARGO ADAPTER"/>
    <property type="match status" value="1"/>
</dbReference>
<reference evidence="4 5" key="1">
    <citation type="submission" date="2019-07" db="EMBL/GenBank/DDBJ databases">
        <authorList>
            <person name="Jastrzebski P J."/>
            <person name="Paukszto L."/>
            <person name="Jastrzebski P J."/>
        </authorList>
    </citation>
    <scope>NUCLEOTIDE SEQUENCE [LARGE SCALE GENOMIC DNA]</scope>
    <source>
        <strain evidence="4 5">WMS-il1</strain>
    </source>
</reference>
<evidence type="ECO:0000313" key="4">
    <source>
        <dbReference type="EMBL" id="VUZ48938.1"/>
    </source>
</evidence>
<organism evidence="4 5">
    <name type="scientific">Hymenolepis diminuta</name>
    <name type="common">Rat tapeworm</name>
    <dbReference type="NCBI Taxonomy" id="6216"/>
    <lineage>
        <taxon>Eukaryota</taxon>
        <taxon>Metazoa</taxon>
        <taxon>Spiralia</taxon>
        <taxon>Lophotrochozoa</taxon>
        <taxon>Platyhelminthes</taxon>
        <taxon>Cestoda</taxon>
        <taxon>Eucestoda</taxon>
        <taxon>Cyclophyllidea</taxon>
        <taxon>Hymenolepididae</taxon>
        <taxon>Hymenolepis</taxon>
    </lineage>
</organism>
<feature type="coiled-coil region" evidence="2">
    <location>
        <begin position="35"/>
        <end position="238"/>
    </location>
</feature>
<accession>A0A564YQH5</accession>